<dbReference type="EMBL" id="BK015760">
    <property type="protein sequence ID" value="DAE23860.1"/>
    <property type="molecule type" value="Genomic_DNA"/>
</dbReference>
<organism evidence="1">
    <name type="scientific">Siphoviridae sp. ct9lR64</name>
    <dbReference type="NCBI Taxonomy" id="2826178"/>
    <lineage>
        <taxon>Viruses</taxon>
        <taxon>Duplodnaviria</taxon>
        <taxon>Heunggongvirae</taxon>
        <taxon>Uroviricota</taxon>
        <taxon>Caudoviricetes</taxon>
    </lineage>
</organism>
<proteinExistence type="predicted"/>
<reference evidence="1" key="1">
    <citation type="journal article" date="2021" name="Proc. Natl. Acad. Sci. U.S.A.">
        <title>A Catalog of Tens of Thousands of Viruses from Human Metagenomes Reveals Hidden Associations with Chronic Diseases.</title>
        <authorList>
            <person name="Tisza M.J."/>
            <person name="Buck C.B."/>
        </authorList>
    </citation>
    <scope>NUCLEOTIDE SEQUENCE</scope>
    <source>
        <strain evidence="1">Ct9lR64</strain>
    </source>
</reference>
<name>A0A8S5QYV9_9CAUD</name>
<protein>
    <submittedName>
        <fullName evidence="1">Uncharacterized protein</fullName>
    </submittedName>
</protein>
<accession>A0A8S5QYV9</accession>
<sequence length="99" mass="12112">MCKIFMRNPLFNDVEEWSFCTREAYDCEKRAEKCNLKSKDEEDGFWEKMRNMWLELAIEWRNLAAQYIGFKSFKKQMDYQKKYGMLIIDGHGIPYMERD</sequence>
<evidence type="ECO:0000313" key="1">
    <source>
        <dbReference type="EMBL" id="DAE23860.1"/>
    </source>
</evidence>